<keyword evidence="7" id="KW-1185">Reference proteome</keyword>
<accession>A0A849BKZ0</accession>
<evidence type="ECO:0000256" key="2">
    <source>
        <dbReference type="ARBA" id="ARBA00022692"/>
    </source>
</evidence>
<comment type="subcellular location">
    <subcellularLocation>
        <location evidence="1">Membrane</location>
        <topology evidence="1">Multi-pass membrane protein</topology>
    </subcellularLocation>
</comment>
<feature type="transmembrane region" description="Helical" evidence="5">
    <location>
        <begin position="93"/>
        <end position="110"/>
    </location>
</feature>
<evidence type="ECO:0000313" key="6">
    <source>
        <dbReference type="EMBL" id="NNH23949.1"/>
    </source>
</evidence>
<sequence length="115" mass="11922">MFVATVVLSVLLAAVVAFSARGKLVQDRTIMRTMRTVGASDTLVRGLAYVEIAAAVGLLVGIGIAWIGALAAAGLTFYFLFALVAHLRVGDRNVAPAAVLLVVSIAVLVLRSQTA</sequence>
<keyword evidence="2 5" id="KW-0812">Transmembrane</keyword>
<comment type="caution">
    <text evidence="6">The sequence shown here is derived from an EMBL/GenBank/DDBJ whole genome shotgun (WGS) entry which is preliminary data.</text>
</comment>
<reference evidence="6 7" key="1">
    <citation type="submission" date="2020-05" db="EMBL/GenBank/DDBJ databases">
        <title>MicrobeNet Type strains.</title>
        <authorList>
            <person name="Nicholson A.C."/>
        </authorList>
    </citation>
    <scope>NUCLEOTIDE SEQUENCE [LARGE SCALE GENOMIC DNA]</scope>
    <source>
        <strain evidence="6 7">JCM 14547</strain>
    </source>
</reference>
<evidence type="ECO:0000313" key="7">
    <source>
        <dbReference type="Proteomes" id="UP000555552"/>
    </source>
</evidence>
<dbReference type="Proteomes" id="UP000555552">
    <property type="component" value="Unassembled WGS sequence"/>
</dbReference>
<dbReference type="RefSeq" id="WP_171203731.1">
    <property type="nucleotide sequence ID" value="NZ_BAAANP010000019.1"/>
</dbReference>
<dbReference type="InterPro" id="IPR032808">
    <property type="entry name" value="DoxX"/>
</dbReference>
<name>A0A849BKZ0_9ACTN</name>
<evidence type="ECO:0000256" key="4">
    <source>
        <dbReference type="ARBA" id="ARBA00023136"/>
    </source>
</evidence>
<dbReference type="EMBL" id="JABEMA010000227">
    <property type="protein sequence ID" value="NNH23949.1"/>
    <property type="molecule type" value="Genomic_DNA"/>
</dbReference>
<proteinExistence type="predicted"/>
<dbReference type="GO" id="GO:0016020">
    <property type="term" value="C:membrane"/>
    <property type="evidence" value="ECO:0007669"/>
    <property type="project" value="UniProtKB-SubCell"/>
</dbReference>
<dbReference type="AlphaFoldDB" id="A0A849BKZ0"/>
<gene>
    <name evidence="6" type="ORF">HLB09_12795</name>
</gene>
<evidence type="ECO:0000256" key="3">
    <source>
        <dbReference type="ARBA" id="ARBA00022989"/>
    </source>
</evidence>
<keyword evidence="4 5" id="KW-0472">Membrane</keyword>
<evidence type="ECO:0000256" key="5">
    <source>
        <dbReference type="SAM" id="Phobius"/>
    </source>
</evidence>
<keyword evidence="3 5" id="KW-1133">Transmembrane helix</keyword>
<dbReference type="Pfam" id="PF13564">
    <property type="entry name" value="DoxX_2"/>
    <property type="match status" value="1"/>
</dbReference>
<protein>
    <submittedName>
        <fullName evidence="6">DoxX family protein</fullName>
    </submittedName>
</protein>
<evidence type="ECO:0000256" key="1">
    <source>
        <dbReference type="ARBA" id="ARBA00004141"/>
    </source>
</evidence>
<organism evidence="6 7">
    <name type="scientific">Pseudokineococcus marinus</name>
    <dbReference type="NCBI Taxonomy" id="351215"/>
    <lineage>
        <taxon>Bacteria</taxon>
        <taxon>Bacillati</taxon>
        <taxon>Actinomycetota</taxon>
        <taxon>Actinomycetes</taxon>
        <taxon>Kineosporiales</taxon>
        <taxon>Kineosporiaceae</taxon>
        <taxon>Pseudokineococcus</taxon>
    </lineage>
</organism>